<proteinExistence type="predicted"/>
<protein>
    <recommendedName>
        <fullName evidence="4">Apple domain-containing protein</fullName>
    </recommendedName>
</protein>
<name>A0A6A6VR62_9PEZI</name>
<dbReference type="EMBL" id="ML996586">
    <property type="protein sequence ID" value="KAF2753158.1"/>
    <property type="molecule type" value="Genomic_DNA"/>
</dbReference>
<dbReference type="PANTHER" id="PTHR36578">
    <property type="entry name" value="CHROMOSOME 15, WHOLE GENOME SHOTGUN SEQUENCE"/>
    <property type="match status" value="1"/>
</dbReference>
<dbReference type="GeneID" id="54480999"/>
<reference evidence="2" key="1">
    <citation type="journal article" date="2020" name="Stud. Mycol.">
        <title>101 Dothideomycetes genomes: a test case for predicting lifestyles and emergence of pathogens.</title>
        <authorList>
            <person name="Haridas S."/>
            <person name="Albert R."/>
            <person name="Binder M."/>
            <person name="Bloem J."/>
            <person name="Labutti K."/>
            <person name="Salamov A."/>
            <person name="Andreopoulos B."/>
            <person name="Baker S."/>
            <person name="Barry K."/>
            <person name="Bills G."/>
            <person name="Bluhm B."/>
            <person name="Cannon C."/>
            <person name="Castanera R."/>
            <person name="Culley D."/>
            <person name="Daum C."/>
            <person name="Ezra D."/>
            <person name="Gonzalez J."/>
            <person name="Henrissat B."/>
            <person name="Kuo A."/>
            <person name="Liang C."/>
            <person name="Lipzen A."/>
            <person name="Lutzoni F."/>
            <person name="Magnuson J."/>
            <person name="Mondo S."/>
            <person name="Nolan M."/>
            <person name="Ohm R."/>
            <person name="Pangilinan J."/>
            <person name="Park H.-J."/>
            <person name="Ramirez L."/>
            <person name="Alfaro M."/>
            <person name="Sun H."/>
            <person name="Tritt A."/>
            <person name="Yoshinaga Y."/>
            <person name="Zwiers L.-H."/>
            <person name="Turgeon B."/>
            <person name="Goodwin S."/>
            <person name="Spatafora J."/>
            <person name="Crous P."/>
            <person name="Grigoriev I."/>
        </authorList>
    </citation>
    <scope>NUCLEOTIDE SEQUENCE</scope>
    <source>
        <strain evidence="2">CBS 121739</strain>
    </source>
</reference>
<evidence type="ECO:0008006" key="4">
    <source>
        <dbReference type="Google" id="ProtNLM"/>
    </source>
</evidence>
<sequence>MPSFNIVLACVAVAAARCLDFSTIKSAVEPWLPSTDSHSTHTIQARAPCDPLPSGSGPVALIDTPAMFSSNTLVHLPAQIATTPTLYTRQFVDQSASVNAAGYLGYVLLASYDTANCSAQCNAITGCNAFNIYHERDPLQEPGAACINPASTTNIKCAFWSGGSSAVNTANNVNNGQFRFSFQVLIAGSNGYTRIGS</sequence>
<organism evidence="2 3">
    <name type="scientific">Pseudovirgaria hyperparasitica</name>
    <dbReference type="NCBI Taxonomy" id="470096"/>
    <lineage>
        <taxon>Eukaryota</taxon>
        <taxon>Fungi</taxon>
        <taxon>Dikarya</taxon>
        <taxon>Ascomycota</taxon>
        <taxon>Pezizomycotina</taxon>
        <taxon>Dothideomycetes</taxon>
        <taxon>Dothideomycetes incertae sedis</taxon>
        <taxon>Acrospermales</taxon>
        <taxon>Acrospermaceae</taxon>
        <taxon>Pseudovirgaria</taxon>
    </lineage>
</organism>
<accession>A0A6A6VR62</accession>
<dbReference type="Proteomes" id="UP000799437">
    <property type="component" value="Unassembled WGS sequence"/>
</dbReference>
<feature type="signal peptide" evidence="1">
    <location>
        <begin position="1"/>
        <end position="16"/>
    </location>
</feature>
<evidence type="ECO:0000313" key="2">
    <source>
        <dbReference type="EMBL" id="KAF2753158.1"/>
    </source>
</evidence>
<dbReference type="OrthoDB" id="271448at2759"/>
<gene>
    <name evidence="2" type="ORF">EJ05DRAFT_227062</name>
</gene>
<dbReference type="RefSeq" id="XP_033595609.1">
    <property type="nucleotide sequence ID" value="XM_033739945.1"/>
</dbReference>
<keyword evidence="3" id="KW-1185">Reference proteome</keyword>
<evidence type="ECO:0000256" key="1">
    <source>
        <dbReference type="SAM" id="SignalP"/>
    </source>
</evidence>
<evidence type="ECO:0000313" key="3">
    <source>
        <dbReference type="Proteomes" id="UP000799437"/>
    </source>
</evidence>
<keyword evidence="1" id="KW-0732">Signal</keyword>
<dbReference type="AlphaFoldDB" id="A0A6A6VR62"/>
<dbReference type="PANTHER" id="PTHR36578:SF1">
    <property type="entry name" value="APPLE DOMAIN-CONTAINING PROTEIN"/>
    <property type="match status" value="1"/>
</dbReference>
<feature type="chain" id="PRO_5025393593" description="Apple domain-containing protein" evidence="1">
    <location>
        <begin position="17"/>
        <end position="197"/>
    </location>
</feature>